<evidence type="ECO:0000256" key="5">
    <source>
        <dbReference type="SAM" id="Phobius"/>
    </source>
</evidence>
<keyword evidence="2 5" id="KW-0812">Transmembrane</keyword>
<protein>
    <submittedName>
        <fullName evidence="6">MAPEG family protein</fullName>
    </submittedName>
</protein>
<dbReference type="EMBL" id="SHNN01000001">
    <property type="protein sequence ID" value="MCX2979917.1"/>
    <property type="molecule type" value="Genomic_DNA"/>
</dbReference>
<dbReference type="Gene3D" id="1.20.120.550">
    <property type="entry name" value="Membrane associated eicosanoid/glutathione metabolism-like domain"/>
    <property type="match status" value="1"/>
</dbReference>
<evidence type="ECO:0000256" key="1">
    <source>
        <dbReference type="ARBA" id="ARBA00004141"/>
    </source>
</evidence>
<reference evidence="6" key="1">
    <citation type="submission" date="2019-02" db="EMBL/GenBank/DDBJ databases">
        <authorList>
            <person name="Li S.-H."/>
        </authorList>
    </citation>
    <scope>NUCLEOTIDE SEQUENCE</scope>
    <source>
        <strain evidence="6">IMCC14734</strain>
    </source>
</reference>
<dbReference type="PANTHER" id="PTHR10250:SF15">
    <property type="entry name" value="MICROSOMAL GLUTATHIONE S-TRANSFERASE-RELATED"/>
    <property type="match status" value="1"/>
</dbReference>
<feature type="transmembrane region" description="Helical" evidence="5">
    <location>
        <begin position="66"/>
        <end position="89"/>
    </location>
</feature>
<evidence type="ECO:0000313" key="7">
    <source>
        <dbReference type="Proteomes" id="UP001143362"/>
    </source>
</evidence>
<dbReference type="InterPro" id="IPR001129">
    <property type="entry name" value="Membr-assoc_MAPEG"/>
</dbReference>
<accession>A0ABT3TC92</accession>
<proteinExistence type="predicted"/>
<dbReference type="RefSeq" id="WP_279243902.1">
    <property type="nucleotide sequence ID" value="NZ_SHNN01000001.1"/>
</dbReference>
<evidence type="ECO:0000256" key="3">
    <source>
        <dbReference type="ARBA" id="ARBA00022989"/>
    </source>
</evidence>
<dbReference type="Pfam" id="PF01124">
    <property type="entry name" value="MAPEG"/>
    <property type="match status" value="1"/>
</dbReference>
<dbReference type="InterPro" id="IPR023352">
    <property type="entry name" value="MAPEG-like_dom_sf"/>
</dbReference>
<dbReference type="Proteomes" id="UP001143362">
    <property type="component" value="Unassembled WGS sequence"/>
</dbReference>
<sequence>MEAVALVTLLVALEYFYLAIMVGKVRTETGISAPAIVGNEKFERVFRVQQNTLEQLVIFFPSLWIFAYYLSAEIAAALGVVFLIGRIMYARGYVADPGRRAPGFIIGSLATLALLLGGMTGAFLEWL</sequence>
<comment type="caution">
    <text evidence="6">The sequence shown here is derived from an EMBL/GenBank/DDBJ whole genome shotgun (WGS) entry which is preliminary data.</text>
</comment>
<dbReference type="InterPro" id="IPR050997">
    <property type="entry name" value="MAPEG"/>
</dbReference>
<keyword evidence="3 5" id="KW-1133">Transmembrane helix</keyword>
<keyword evidence="4 5" id="KW-0472">Membrane</keyword>
<feature type="transmembrane region" description="Helical" evidence="5">
    <location>
        <begin position="101"/>
        <end position="124"/>
    </location>
</feature>
<evidence type="ECO:0000313" key="6">
    <source>
        <dbReference type="EMBL" id="MCX2979917.1"/>
    </source>
</evidence>
<dbReference type="PANTHER" id="PTHR10250">
    <property type="entry name" value="MICROSOMAL GLUTATHIONE S-TRANSFERASE"/>
    <property type="match status" value="1"/>
</dbReference>
<keyword evidence="7" id="KW-1185">Reference proteome</keyword>
<dbReference type="SUPFAM" id="SSF161084">
    <property type="entry name" value="MAPEG domain-like"/>
    <property type="match status" value="1"/>
</dbReference>
<evidence type="ECO:0000256" key="2">
    <source>
        <dbReference type="ARBA" id="ARBA00022692"/>
    </source>
</evidence>
<organism evidence="6 7">
    <name type="scientific">Candidatus Litorirhabdus singularis</name>
    <dbReference type="NCBI Taxonomy" id="2518993"/>
    <lineage>
        <taxon>Bacteria</taxon>
        <taxon>Pseudomonadati</taxon>
        <taxon>Pseudomonadota</taxon>
        <taxon>Gammaproteobacteria</taxon>
        <taxon>Cellvibrionales</taxon>
        <taxon>Halieaceae</taxon>
        <taxon>Candidatus Litorirhabdus</taxon>
    </lineage>
</organism>
<evidence type="ECO:0000256" key="4">
    <source>
        <dbReference type="ARBA" id="ARBA00023136"/>
    </source>
</evidence>
<gene>
    <name evidence="6" type="ORF">EYC98_03460</name>
</gene>
<comment type="subcellular location">
    <subcellularLocation>
        <location evidence="1">Membrane</location>
        <topology evidence="1">Multi-pass membrane protein</topology>
    </subcellularLocation>
</comment>
<name>A0ABT3TC92_9GAMM</name>